<dbReference type="PANTHER" id="PTHR39192">
    <property type="entry name" value="IRON UPTAKE SYSTEM COMPONENT EFEO"/>
    <property type="match status" value="1"/>
</dbReference>
<dbReference type="InterPro" id="IPR028096">
    <property type="entry name" value="EfeO_Cupredoxin"/>
</dbReference>
<reference evidence="7 8" key="1">
    <citation type="submission" date="2018-10" db="EMBL/GenBank/DDBJ databases">
        <title>Genomic Encyclopedia of Archaeal and Bacterial Type Strains, Phase II (KMG-II): from individual species to whole genera.</title>
        <authorList>
            <person name="Goeker M."/>
        </authorList>
    </citation>
    <scope>NUCLEOTIDE SEQUENCE [LARGE SCALE GENOMIC DNA]</scope>
    <source>
        <strain evidence="7 8">RP-AC37</strain>
    </source>
</reference>
<evidence type="ECO:0000256" key="4">
    <source>
        <dbReference type="SAM" id="SignalP"/>
    </source>
</evidence>
<comment type="caution">
    <text evidence="7">The sequence shown here is derived from an EMBL/GenBank/DDBJ whole genome shotgun (WGS) entry which is preliminary data.</text>
</comment>
<dbReference type="Pfam" id="PF09375">
    <property type="entry name" value="Peptidase_M75"/>
    <property type="match status" value="1"/>
</dbReference>
<dbReference type="InterPro" id="IPR050894">
    <property type="entry name" value="EfeM/EfeO_iron_uptake"/>
</dbReference>
<dbReference type="RefSeq" id="WP_121192136.1">
    <property type="nucleotide sequence ID" value="NZ_RBWV01000009.1"/>
</dbReference>
<proteinExistence type="inferred from homology"/>
<dbReference type="InterPro" id="IPR034981">
    <property type="entry name" value="Imelysin-like_EfeO/Algp7"/>
</dbReference>
<gene>
    <name evidence="7" type="ORF">CLV35_0887</name>
</gene>
<dbReference type="InterPro" id="IPR038352">
    <property type="entry name" value="Imelysin_sf"/>
</dbReference>
<dbReference type="Pfam" id="PF13473">
    <property type="entry name" value="Cupredoxin_1"/>
    <property type="match status" value="1"/>
</dbReference>
<evidence type="ECO:0000256" key="3">
    <source>
        <dbReference type="ARBA" id="ARBA00022729"/>
    </source>
</evidence>
<dbReference type="InParanoid" id="A0A420XUF0"/>
<name>A0A420XUF0_9ACTN</name>
<dbReference type="PANTHER" id="PTHR39192:SF1">
    <property type="entry name" value="IRON UPTAKE SYSTEM COMPONENT EFEO"/>
    <property type="match status" value="1"/>
</dbReference>
<feature type="chain" id="PRO_5038392556" evidence="4">
    <location>
        <begin position="31"/>
        <end position="406"/>
    </location>
</feature>
<evidence type="ECO:0000256" key="2">
    <source>
        <dbReference type="ARBA" id="ARBA00005989"/>
    </source>
</evidence>
<evidence type="ECO:0000256" key="1">
    <source>
        <dbReference type="ARBA" id="ARBA00004418"/>
    </source>
</evidence>
<dbReference type="Gene3D" id="1.20.1420.20">
    <property type="entry name" value="M75 peptidase, HXXE motif"/>
    <property type="match status" value="1"/>
</dbReference>
<feature type="signal peptide" evidence="4">
    <location>
        <begin position="1"/>
        <end position="30"/>
    </location>
</feature>
<dbReference type="OrthoDB" id="7348379at2"/>
<keyword evidence="8" id="KW-1185">Reference proteome</keyword>
<evidence type="ECO:0000259" key="5">
    <source>
        <dbReference type="Pfam" id="PF09375"/>
    </source>
</evidence>
<keyword evidence="3 4" id="KW-0732">Signal</keyword>
<comment type="subcellular location">
    <subcellularLocation>
        <location evidence="1">Periplasm</location>
    </subcellularLocation>
</comment>
<feature type="domain" description="EfeO-type cupredoxin-like" evidence="6">
    <location>
        <begin position="37"/>
        <end position="142"/>
    </location>
</feature>
<accession>A0A420XUF0</accession>
<evidence type="ECO:0000313" key="8">
    <source>
        <dbReference type="Proteomes" id="UP000281955"/>
    </source>
</evidence>
<dbReference type="AlphaFoldDB" id="A0A420XUF0"/>
<organism evidence="7 8">
    <name type="scientific">Motilibacter peucedani</name>
    <dbReference type="NCBI Taxonomy" id="598650"/>
    <lineage>
        <taxon>Bacteria</taxon>
        <taxon>Bacillati</taxon>
        <taxon>Actinomycetota</taxon>
        <taxon>Actinomycetes</taxon>
        <taxon>Motilibacterales</taxon>
        <taxon>Motilibacteraceae</taxon>
        <taxon>Motilibacter</taxon>
    </lineage>
</organism>
<dbReference type="PROSITE" id="PS51257">
    <property type="entry name" value="PROKAR_LIPOPROTEIN"/>
    <property type="match status" value="1"/>
</dbReference>
<evidence type="ECO:0000313" key="7">
    <source>
        <dbReference type="EMBL" id="RKS80455.1"/>
    </source>
</evidence>
<protein>
    <submittedName>
        <fullName evidence="7">Iron uptake system component EfeO</fullName>
    </submittedName>
</protein>
<dbReference type="InterPro" id="IPR053377">
    <property type="entry name" value="Iron_uptake_EfeM/EfeO"/>
</dbReference>
<feature type="domain" description="Imelysin-like" evidence="5">
    <location>
        <begin position="160"/>
        <end position="397"/>
    </location>
</feature>
<dbReference type="Proteomes" id="UP000281955">
    <property type="component" value="Unassembled WGS sequence"/>
</dbReference>
<dbReference type="InterPro" id="IPR018976">
    <property type="entry name" value="Imelysin-like"/>
</dbReference>
<comment type="similarity">
    <text evidence="2">Belongs to the EfeM/EfeO family.</text>
</comment>
<dbReference type="GO" id="GO:0042597">
    <property type="term" value="C:periplasmic space"/>
    <property type="evidence" value="ECO:0007669"/>
    <property type="project" value="UniProtKB-SubCell"/>
</dbReference>
<sequence length="406" mass="41632">MIRLFPSVPTRALAPSAALVALALALTLSACGGSSSDAAASSSGGSGGTAAKGQKVSVEAKDESCTASASELPSGRHTFSVKNSGGDVTEFYVYAPGDRIVGEVENIGPAISRTLTVDLAPGSYELACKPGMVGKGVRAPLVVSGASASAEPLDAQLTEAVSSYRTYVETQAAALLATTTPFVAAVKAGDAAKARALYSPARLRYESIEPIAESFGDLDPLIDMREDDVTAGTPFVGFHKLEQDLFKTKDIGASGPTADALLANVEKLVALIPSVEITPLTMANGAKSLLDEVAKSKVTGEEERYSRVDLVDFAGNVEGAKTVYTQLRPALEARDASLVKTLDTRFAALQDLLGTHASTKGGKGYVAGSGYVSYDALTPAEVKALAVEVDAISEPLGSIPAAITAA</sequence>
<dbReference type="CDD" id="cd14656">
    <property type="entry name" value="Imelysin-like_EfeO"/>
    <property type="match status" value="1"/>
</dbReference>
<dbReference type="EMBL" id="RBWV01000009">
    <property type="protein sequence ID" value="RKS80455.1"/>
    <property type="molecule type" value="Genomic_DNA"/>
</dbReference>
<dbReference type="NCBIfam" id="NF041757">
    <property type="entry name" value="EfeO"/>
    <property type="match status" value="1"/>
</dbReference>
<evidence type="ECO:0000259" key="6">
    <source>
        <dbReference type="Pfam" id="PF13473"/>
    </source>
</evidence>